<evidence type="ECO:0000256" key="2">
    <source>
        <dbReference type="ARBA" id="ARBA00022692"/>
    </source>
</evidence>
<evidence type="ECO:0000313" key="7">
    <source>
        <dbReference type="EMBL" id="OGF41238.1"/>
    </source>
</evidence>
<evidence type="ECO:0000256" key="1">
    <source>
        <dbReference type="ARBA" id="ARBA00004141"/>
    </source>
</evidence>
<evidence type="ECO:0000259" key="6">
    <source>
        <dbReference type="Pfam" id="PF04932"/>
    </source>
</evidence>
<comment type="subcellular location">
    <subcellularLocation>
        <location evidence="1">Membrane</location>
        <topology evidence="1">Multi-pass membrane protein</topology>
    </subcellularLocation>
</comment>
<evidence type="ECO:0000256" key="3">
    <source>
        <dbReference type="ARBA" id="ARBA00022989"/>
    </source>
</evidence>
<name>A0A1F5TQW6_9BACT</name>
<feature type="transmembrane region" description="Helical" evidence="5">
    <location>
        <begin position="439"/>
        <end position="457"/>
    </location>
</feature>
<protein>
    <recommendedName>
        <fullName evidence="6">O-antigen ligase-related domain-containing protein</fullName>
    </recommendedName>
</protein>
<dbReference type="PANTHER" id="PTHR37422">
    <property type="entry name" value="TEICHURONIC ACID BIOSYNTHESIS PROTEIN TUAE"/>
    <property type="match status" value="1"/>
</dbReference>
<feature type="transmembrane region" description="Helical" evidence="5">
    <location>
        <begin position="125"/>
        <end position="149"/>
    </location>
</feature>
<feature type="transmembrane region" description="Helical" evidence="5">
    <location>
        <begin position="409"/>
        <end position="427"/>
    </location>
</feature>
<evidence type="ECO:0000313" key="8">
    <source>
        <dbReference type="Proteomes" id="UP000177579"/>
    </source>
</evidence>
<dbReference type="InterPro" id="IPR051533">
    <property type="entry name" value="WaaL-like"/>
</dbReference>
<evidence type="ECO:0000256" key="5">
    <source>
        <dbReference type="SAM" id="Phobius"/>
    </source>
</evidence>
<keyword evidence="3 5" id="KW-1133">Transmembrane helix</keyword>
<dbReference type="GO" id="GO:0016020">
    <property type="term" value="C:membrane"/>
    <property type="evidence" value="ECO:0007669"/>
    <property type="project" value="UniProtKB-SubCell"/>
</dbReference>
<feature type="transmembrane region" description="Helical" evidence="5">
    <location>
        <begin position="236"/>
        <end position="252"/>
    </location>
</feature>
<reference evidence="7 8" key="1">
    <citation type="journal article" date="2016" name="Nat. Commun.">
        <title>Thousands of microbial genomes shed light on interconnected biogeochemical processes in an aquifer system.</title>
        <authorList>
            <person name="Anantharaman K."/>
            <person name="Brown C.T."/>
            <person name="Hug L.A."/>
            <person name="Sharon I."/>
            <person name="Castelle C.J."/>
            <person name="Probst A.J."/>
            <person name="Thomas B.C."/>
            <person name="Singh A."/>
            <person name="Wilkins M.J."/>
            <person name="Karaoz U."/>
            <person name="Brodie E.L."/>
            <person name="Williams K.H."/>
            <person name="Hubbard S.S."/>
            <person name="Banfield J.F."/>
        </authorList>
    </citation>
    <scope>NUCLEOTIDE SEQUENCE [LARGE SCALE GENOMIC DNA]</scope>
</reference>
<feature type="transmembrane region" description="Helical" evidence="5">
    <location>
        <begin position="211"/>
        <end position="230"/>
    </location>
</feature>
<dbReference type="AlphaFoldDB" id="A0A1F5TQW6"/>
<feature type="transmembrane region" description="Helical" evidence="5">
    <location>
        <begin position="12"/>
        <end position="37"/>
    </location>
</feature>
<dbReference type="PANTHER" id="PTHR37422:SF13">
    <property type="entry name" value="LIPOPOLYSACCHARIDE BIOSYNTHESIS PROTEIN PA4999-RELATED"/>
    <property type="match status" value="1"/>
</dbReference>
<feature type="transmembrane region" description="Helical" evidence="5">
    <location>
        <begin position="94"/>
        <end position="113"/>
    </location>
</feature>
<feature type="transmembrane region" description="Helical" evidence="5">
    <location>
        <begin position="259"/>
        <end position="276"/>
    </location>
</feature>
<dbReference type="InterPro" id="IPR007016">
    <property type="entry name" value="O-antigen_ligase-rel_domated"/>
</dbReference>
<dbReference type="Proteomes" id="UP000177579">
    <property type="component" value="Unassembled WGS sequence"/>
</dbReference>
<keyword evidence="2 5" id="KW-0812">Transmembrane</keyword>
<comment type="caution">
    <text evidence="7">The sequence shown here is derived from an EMBL/GenBank/DDBJ whole genome shotgun (WGS) entry which is preliminary data.</text>
</comment>
<organism evidence="7 8">
    <name type="scientific">Candidatus Falkowbacteria bacterium RIFOXYD2_FULL_34_120</name>
    <dbReference type="NCBI Taxonomy" id="1798007"/>
    <lineage>
        <taxon>Bacteria</taxon>
        <taxon>Candidatus Falkowiibacteriota</taxon>
    </lineage>
</organism>
<keyword evidence="4 5" id="KW-0472">Membrane</keyword>
<feature type="transmembrane region" description="Helical" evidence="5">
    <location>
        <begin position="161"/>
        <end position="182"/>
    </location>
</feature>
<feature type="transmembrane region" description="Helical" evidence="5">
    <location>
        <begin position="63"/>
        <end position="82"/>
    </location>
</feature>
<dbReference type="EMBL" id="MFGO01000012">
    <property type="protein sequence ID" value="OGF41238.1"/>
    <property type="molecule type" value="Genomic_DNA"/>
</dbReference>
<proteinExistence type="predicted"/>
<dbReference type="Pfam" id="PF04932">
    <property type="entry name" value="Wzy_C"/>
    <property type="match status" value="1"/>
</dbReference>
<accession>A0A1F5TQW6</accession>
<feature type="transmembrane region" description="Helical" evidence="5">
    <location>
        <begin position="377"/>
        <end position="397"/>
    </location>
</feature>
<evidence type="ECO:0000256" key="4">
    <source>
        <dbReference type="ARBA" id="ARBA00023136"/>
    </source>
</evidence>
<sequence>MLLLAMLPSYLIRFSVFGIPATLLEMMILICFTVWFVQKTEFKNFLRGKYGWRDFFINKKKRASYLFAPEIALWLIVSYIAMIPSGFSNASFGIWKAYFFEPLLVYILIINIFKPGQKSFQKIILPLAISTCALSLIAIFQKFTGLFVVEHFLPRVTSVFSYPNALGLFLAPIILILIGFLIQELTNFPPRADQPPAEKNKGQSCQLCQKYNLILFLITSVILSLSAIYFASSEGALVGVLAGLIAFGILANKKSRITTIIILIILSGATFTIPKLKSYALQKVTLKDLSGEIRKQQWRETWTMLHDGNKILGSGLSNYQNKIAPYHQEGIFFNFSNDPDFRRKIVIFDDKYRAEHWQPVEIYMYPHNILLNFWTEIGFLGMLVFVWIVDKFFIIAIQNSKFKIQNSNYFLNLGLTCSMVTIIVHGLVDVPYFKNDLSVIFWVIIALISLIKLSNSIKPDNPNYEPKPKTKK</sequence>
<gene>
    <name evidence="7" type="ORF">A2531_01060</name>
</gene>
<feature type="domain" description="O-antigen ligase-related" evidence="6">
    <location>
        <begin position="220"/>
        <end position="386"/>
    </location>
</feature>